<feature type="transmembrane region" description="Helical" evidence="1">
    <location>
        <begin position="89"/>
        <end position="110"/>
    </location>
</feature>
<dbReference type="HOGENOM" id="CLU_434182_0_0_1"/>
<evidence type="ECO:0000256" key="1">
    <source>
        <dbReference type="SAM" id="Phobius"/>
    </source>
</evidence>
<evidence type="ECO:0000313" key="2">
    <source>
        <dbReference type="EMBL" id="EKM56767.1"/>
    </source>
</evidence>
<feature type="transmembrane region" description="Helical" evidence="1">
    <location>
        <begin position="150"/>
        <end position="169"/>
    </location>
</feature>
<proteinExistence type="predicted"/>
<name>K5X1V6_PHACS</name>
<feature type="transmembrane region" description="Helical" evidence="1">
    <location>
        <begin position="181"/>
        <end position="204"/>
    </location>
</feature>
<dbReference type="OrthoDB" id="2792102at2759"/>
<reference evidence="2 3" key="1">
    <citation type="journal article" date="2012" name="BMC Genomics">
        <title>Comparative genomics of the white-rot fungi, Phanerochaete carnosa and P. chrysosporium, to elucidate the genetic basis of the distinct wood types they colonize.</title>
        <authorList>
            <person name="Suzuki H."/>
            <person name="MacDonald J."/>
            <person name="Syed K."/>
            <person name="Salamov A."/>
            <person name="Hori C."/>
            <person name="Aerts A."/>
            <person name="Henrissat B."/>
            <person name="Wiebenga A."/>
            <person name="vanKuyk P.A."/>
            <person name="Barry K."/>
            <person name="Lindquist E."/>
            <person name="LaButti K."/>
            <person name="Lapidus A."/>
            <person name="Lucas S."/>
            <person name="Coutinho P."/>
            <person name="Gong Y."/>
            <person name="Samejima M."/>
            <person name="Mahadevan R."/>
            <person name="Abou-Zaid M."/>
            <person name="de Vries R.P."/>
            <person name="Igarashi K."/>
            <person name="Yadav J.S."/>
            <person name="Grigoriev I.V."/>
            <person name="Master E.R."/>
        </authorList>
    </citation>
    <scope>NUCLEOTIDE SEQUENCE [LARGE SCALE GENOMIC DNA]</scope>
    <source>
        <strain evidence="2 3">HHB-10118-sp</strain>
    </source>
</reference>
<dbReference type="EMBL" id="JH930471">
    <property type="protein sequence ID" value="EKM56767.1"/>
    <property type="molecule type" value="Genomic_DNA"/>
</dbReference>
<keyword evidence="3" id="KW-1185">Reference proteome</keyword>
<dbReference type="GeneID" id="18912685"/>
<dbReference type="Proteomes" id="UP000008370">
    <property type="component" value="Unassembled WGS sequence"/>
</dbReference>
<keyword evidence="1" id="KW-0472">Membrane</keyword>
<organism evidence="2 3">
    <name type="scientific">Phanerochaete carnosa (strain HHB-10118-sp)</name>
    <name type="common">White-rot fungus</name>
    <name type="synonym">Peniophora carnosa</name>
    <dbReference type="NCBI Taxonomy" id="650164"/>
    <lineage>
        <taxon>Eukaryota</taxon>
        <taxon>Fungi</taxon>
        <taxon>Dikarya</taxon>
        <taxon>Basidiomycota</taxon>
        <taxon>Agaricomycotina</taxon>
        <taxon>Agaricomycetes</taxon>
        <taxon>Polyporales</taxon>
        <taxon>Phanerochaetaceae</taxon>
        <taxon>Phanerochaete</taxon>
    </lineage>
</organism>
<keyword evidence="1" id="KW-0812">Transmembrane</keyword>
<dbReference type="STRING" id="650164.K5X1V6"/>
<dbReference type="KEGG" id="pco:PHACADRAFT_207958"/>
<evidence type="ECO:0000313" key="3">
    <source>
        <dbReference type="Proteomes" id="UP000008370"/>
    </source>
</evidence>
<dbReference type="RefSeq" id="XP_007394602.1">
    <property type="nucleotide sequence ID" value="XM_007394540.1"/>
</dbReference>
<accession>K5X1V6</accession>
<dbReference type="AlphaFoldDB" id="K5X1V6"/>
<protein>
    <submittedName>
        <fullName evidence="2">Uncharacterized protein</fullName>
    </submittedName>
</protein>
<gene>
    <name evidence="2" type="ORF">PHACADRAFT_207958</name>
</gene>
<dbReference type="InParanoid" id="K5X1V6"/>
<keyword evidence="1" id="KW-1133">Transmembrane helix</keyword>
<feature type="transmembrane region" description="Helical" evidence="1">
    <location>
        <begin position="56"/>
        <end position="82"/>
    </location>
</feature>
<sequence>MAQADSNACPTPSYLEPALSPIEKFVRTPGLSEPEFSASLPSKDHLAQAASLQLSVIFLFVLCFVLHVLPVIACVVLVILHFTLHKGTIILSNHLSGIISGSIFYFITAFPNTTVKVYLVPTLYVTQKLAFRRNVRVGQTLTSTHDKSSAWLGLGASVPVLWRYLTAFVRKKGRVSRRSELPAFIGVLLIVIYLCCGLSLGIIAPDLVIVGSTVTGPSFQNLTSQLQGITNNAVQEAFPIVDMLPLVTYYEDIVTVGLQDTLIYDVPSLSGVTQFLPVTGTAFGVNCEQILGASQVQSSKGSLVIHVEEQLQDVVINPDSYGNTGATSVDLNTQISPVECPFDCDPINATQVVACNVFSKDYGHGHQDYGPVRVDANSLPSPPVEEQPALDLIGNFSQQSPSSRTTLRSTIDGSTVTYTLSILEDNIMETLGYYDPETASVDLIDLEDTLGQAIAAIFWRAALRAVDNDPLGEDGTSESFYSTVRISKWIPILGLCVSTVMLAVDSFGVLQLMWYLGQEKNSLSRNVARDVSDPTLELLHDWGKDKQHRFADDD</sequence>